<evidence type="ECO:0000313" key="4">
    <source>
        <dbReference type="EnsemblPlants" id="AUR62036716-RA:cds"/>
    </source>
</evidence>
<feature type="region of interest" description="Disordered" evidence="1">
    <location>
        <begin position="117"/>
        <end position="141"/>
    </location>
</feature>
<dbReference type="PANTHER" id="PTHR47718">
    <property type="entry name" value="OS01G0519700 PROTEIN"/>
    <property type="match status" value="1"/>
</dbReference>
<feature type="domain" description="MULE transposase" evidence="3">
    <location>
        <begin position="396"/>
        <end position="468"/>
    </location>
</feature>
<feature type="domain" description="FAR1" evidence="2">
    <location>
        <begin position="181"/>
        <end position="272"/>
    </location>
</feature>
<accession>A0A803MWY6</accession>
<dbReference type="Proteomes" id="UP000596660">
    <property type="component" value="Unplaced"/>
</dbReference>
<reference evidence="4" key="1">
    <citation type="journal article" date="2017" name="Nature">
        <title>The genome of Chenopodium quinoa.</title>
        <authorList>
            <person name="Jarvis D.E."/>
            <person name="Ho Y.S."/>
            <person name="Lightfoot D.J."/>
            <person name="Schmoeckel S.M."/>
            <person name="Li B."/>
            <person name="Borm T.J.A."/>
            <person name="Ohyanagi H."/>
            <person name="Mineta K."/>
            <person name="Michell C.T."/>
            <person name="Saber N."/>
            <person name="Kharbatia N.M."/>
            <person name="Rupper R.R."/>
            <person name="Sharp A.R."/>
            <person name="Dally N."/>
            <person name="Boughton B.A."/>
            <person name="Woo Y.H."/>
            <person name="Gao G."/>
            <person name="Schijlen E.G.W.M."/>
            <person name="Guo X."/>
            <person name="Momin A.A."/>
            <person name="Negrao S."/>
            <person name="Al-Babili S."/>
            <person name="Gehring C."/>
            <person name="Roessner U."/>
            <person name="Jung C."/>
            <person name="Murphy K."/>
            <person name="Arold S.T."/>
            <person name="Gojobori T."/>
            <person name="van der Linden C.G."/>
            <person name="van Loo E.N."/>
            <person name="Jellen E.N."/>
            <person name="Maughan P.J."/>
            <person name="Tester M."/>
        </authorList>
    </citation>
    <scope>NUCLEOTIDE SEQUENCE [LARGE SCALE GENOMIC DNA]</scope>
    <source>
        <strain evidence="4">cv. PI 614886</strain>
    </source>
</reference>
<organism evidence="4 5">
    <name type="scientific">Chenopodium quinoa</name>
    <name type="common">Quinoa</name>
    <dbReference type="NCBI Taxonomy" id="63459"/>
    <lineage>
        <taxon>Eukaryota</taxon>
        <taxon>Viridiplantae</taxon>
        <taxon>Streptophyta</taxon>
        <taxon>Embryophyta</taxon>
        <taxon>Tracheophyta</taxon>
        <taxon>Spermatophyta</taxon>
        <taxon>Magnoliopsida</taxon>
        <taxon>eudicotyledons</taxon>
        <taxon>Gunneridae</taxon>
        <taxon>Pentapetalae</taxon>
        <taxon>Caryophyllales</taxon>
        <taxon>Chenopodiaceae</taxon>
        <taxon>Chenopodioideae</taxon>
        <taxon>Atripliceae</taxon>
        <taxon>Chenopodium</taxon>
    </lineage>
</organism>
<sequence>MVFADEVTVYHMDNGLTYDDNPVGGPPPGILGDAVSQARDFIQFRIFMKRLIVTCGITQTEHLIVGQPEFLKKNFMFEYMPLNENGKRVLEIAETLDDLVSNEETWTPLKFTKRSEKDTVDHGEDSDNGDESDVDTDTDTDEIPKSFLDLDVWEKLGRKLEDFTLAEMKQLSFRSHRTCIQFYRMYAKVKGFGIRCKHTTTSKIDGHPTSQNLWCNREGFREAKNLNRPDRKRKEKAVTRCGCNASISFKWDHRSDSWYVKDFVPEHNGHDLIPMNQMYFERSHREVTEGDKFCIKALMNSGVKPSITMRNLAQSAGGIREVGFLKKDLYNTCEKFKREEIKDGDTETVLAYLLGKTTSDPSFFLRYTRDDHDGIDKMFWCDGICQTDYKAFGKRVNHHSKTVPLGVALIANEKTDTYIWVLEQLKEVGGNVAPYTIITDGDKAMAAAITEVFPRAHHRLCMWHLMRNIKGHTNKRFCSGFMKCVDGARTPDEFEEAWEDLMKSYKAVRDKKWAQDLYYDKEKWAEAFMVGQFYVDTILRRWTIREKVHLKNTFKDHDFQKRNDHASANGRYAFLTGLSAQFFRMVSSLYDQSTWGVPVIGRDVHDITHVVRNVAATSETNSSPVKSGGFVELLRNFLLRTYNTGDAANATDSYEVSAFEKFPTIFDWDPNMDF</sequence>
<dbReference type="Pfam" id="PF03101">
    <property type="entry name" value="FAR1"/>
    <property type="match status" value="1"/>
</dbReference>
<dbReference type="EnsemblPlants" id="AUR62036716-RA">
    <property type="protein sequence ID" value="AUR62036716-RA:cds"/>
    <property type="gene ID" value="AUR62036716"/>
</dbReference>
<evidence type="ECO:0000313" key="5">
    <source>
        <dbReference type="Proteomes" id="UP000596660"/>
    </source>
</evidence>
<evidence type="ECO:0000259" key="2">
    <source>
        <dbReference type="Pfam" id="PF03101"/>
    </source>
</evidence>
<evidence type="ECO:0000259" key="3">
    <source>
        <dbReference type="Pfam" id="PF10551"/>
    </source>
</evidence>
<evidence type="ECO:0000256" key="1">
    <source>
        <dbReference type="SAM" id="MobiDB-lite"/>
    </source>
</evidence>
<name>A0A803MWY6_CHEQI</name>
<dbReference type="Pfam" id="PF10551">
    <property type="entry name" value="MULE"/>
    <property type="match status" value="1"/>
</dbReference>
<protein>
    <recommendedName>
        <fullName evidence="6">Protein FAR1-RELATED SEQUENCE</fullName>
    </recommendedName>
</protein>
<reference evidence="4" key="2">
    <citation type="submission" date="2021-03" db="UniProtKB">
        <authorList>
            <consortium name="EnsemblPlants"/>
        </authorList>
    </citation>
    <scope>IDENTIFICATION</scope>
</reference>
<feature type="compositionally biased region" description="Acidic residues" evidence="1">
    <location>
        <begin position="126"/>
        <end position="141"/>
    </location>
</feature>
<evidence type="ECO:0008006" key="6">
    <source>
        <dbReference type="Google" id="ProtNLM"/>
    </source>
</evidence>
<proteinExistence type="predicted"/>
<dbReference type="InterPro" id="IPR004330">
    <property type="entry name" value="FAR1_DNA_bnd_dom"/>
</dbReference>
<keyword evidence="5" id="KW-1185">Reference proteome</keyword>
<dbReference type="PANTHER" id="PTHR47718:SF15">
    <property type="entry name" value="PROTEIN FAR1-RELATED SEQUENCE 5-LIKE"/>
    <property type="match status" value="1"/>
</dbReference>
<dbReference type="Gramene" id="AUR62036716-RA">
    <property type="protein sequence ID" value="AUR62036716-RA:cds"/>
    <property type="gene ID" value="AUR62036716"/>
</dbReference>
<dbReference type="AlphaFoldDB" id="A0A803MWY6"/>
<dbReference type="InterPro" id="IPR018289">
    <property type="entry name" value="MULE_transposase_dom"/>
</dbReference>